<dbReference type="PANTHER" id="PTHR11923">
    <property type="entry name" value="SCAVENGER RECEPTOR CLASS B TYPE-1 SR-B1"/>
    <property type="match status" value="1"/>
</dbReference>
<sequence length="481" mass="55360">MFLMWFSDFSTRQLQSNLVLANDTKVKQWWQKTPIYPLFKVYIFNYTNTEEFLSGQDDILKLQEVGPLVYNETGERVDLEHHDDFTISYREKKHYEFVPELSNIDLSRPVVVPNILSIIADTKISETNFFTKMIAKPLVAPYMSAFKTLNASEFLWGYDDPILHLHKLQALLTGDSKIKADSLFGIVRAKNGTSPDRYRIHSGINDIKKLGVVVSFNDKDTLGHYTVDACNEINGTDGSQFPPHLMAKKEDLHIFIKTLCRKFPLVFEKEVTVFNGIPALRYKNPDNVFSHPDENPSNQCYCDDGNCPPSGVFSLSKCVFDMPILASFPHFYQGNESLWQNFEGLKPELEKHETYADIHGKLAFPLNGVSRFQLNVQLPERTEYREHFSAFHDKNRKRKYDILPIVWMEITGGDIPQEFQEIIYHSTFTVNAFESNVKFGTMILAILSFIALVTILFVSQRRPFNPQIQPTVTYVASKSNF</sequence>
<dbReference type="PANTHER" id="PTHR11923:SF50">
    <property type="entry name" value="GH19047P"/>
    <property type="match status" value="1"/>
</dbReference>
<feature type="transmembrane region" description="Helical" evidence="9">
    <location>
        <begin position="439"/>
        <end position="458"/>
    </location>
</feature>
<dbReference type="OMA" id="NPRQEDH"/>
<accession>A0A336MDR0</accession>
<keyword evidence="8" id="KW-0325">Glycoprotein</keyword>
<gene>
    <name evidence="11" type="primary">CSON015127</name>
</gene>
<comment type="similarity">
    <text evidence="3">Belongs to the CD36 family.</text>
</comment>
<keyword evidence="5 9" id="KW-0812">Transmembrane</keyword>
<dbReference type="InterPro" id="IPR002159">
    <property type="entry name" value="CD36_fam"/>
</dbReference>
<dbReference type="PRINTS" id="PR01609">
    <property type="entry name" value="CD36FAMILY"/>
</dbReference>
<evidence type="ECO:0000313" key="10">
    <source>
        <dbReference type="EMBL" id="SSX07826.1"/>
    </source>
</evidence>
<evidence type="ECO:0000256" key="1">
    <source>
        <dbReference type="ARBA" id="ARBA00003156"/>
    </source>
</evidence>
<keyword evidence="7 9" id="KW-0472">Membrane</keyword>
<dbReference type="Pfam" id="PF01130">
    <property type="entry name" value="CD36"/>
    <property type="match status" value="1"/>
</dbReference>
<comment type="subcellular location">
    <subcellularLocation>
        <location evidence="2">Cell membrane</location>
    </subcellularLocation>
</comment>
<evidence type="ECO:0000313" key="11">
    <source>
        <dbReference type="EMBL" id="SSX28060.1"/>
    </source>
</evidence>
<dbReference type="GO" id="GO:0005044">
    <property type="term" value="F:scavenger receptor activity"/>
    <property type="evidence" value="ECO:0007669"/>
    <property type="project" value="TreeGrafter"/>
</dbReference>
<evidence type="ECO:0000256" key="7">
    <source>
        <dbReference type="ARBA" id="ARBA00023136"/>
    </source>
</evidence>
<dbReference type="EMBL" id="UFQT01000932">
    <property type="protein sequence ID" value="SSX28060.1"/>
    <property type="molecule type" value="Genomic_DNA"/>
</dbReference>
<evidence type="ECO:0000256" key="4">
    <source>
        <dbReference type="ARBA" id="ARBA00022475"/>
    </source>
</evidence>
<evidence type="ECO:0000256" key="5">
    <source>
        <dbReference type="ARBA" id="ARBA00022692"/>
    </source>
</evidence>
<dbReference type="VEuPathDB" id="VectorBase:CSON015127"/>
<dbReference type="AlphaFoldDB" id="A0A336MDR0"/>
<evidence type="ECO:0000256" key="6">
    <source>
        <dbReference type="ARBA" id="ARBA00022989"/>
    </source>
</evidence>
<comment type="function">
    <text evidence="1">Plays an olfactory role that is not restricted to pheromone sensitivity.</text>
</comment>
<protein>
    <submittedName>
        <fullName evidence="11">CSON015127 protein</fullName>
    </submittedName>
</protein>
<evidence type="ECO:0000256" key="2">
    <source>
        <dbReference type="ARBA" id="ARBA00004236"/>
    </source>
</evidence>
<keyword evidence="4" id="KW-1003">Cell membrane</keyword>
<dbReference type="GO" id="GO:0005737">
    <property type="term" value="C:cytoplasm"/>
    <property type="evidence" value="ECO:0007669"/>
    <property type="project" value="TreeGrafter"/>
</dbReference>
<proteinExistence type="inferred from homology"/>
<dbReference type="GO" id="GO:0005886">
    <property type="term" value="C:plasma membrane"/>
    <property type="evidence" value="ECO:0007669"/>
    <property type="project" value="UniProtKB-SubCell"/>
</dbReference>
<keyword evidence="6 9" id="KW-1133">Transmembrane helix</keyword>
<reference evidence="11" key="2">
    <citation type="submission" date="2018-07" db="EMBL/GenBank/DDBJ databases">
        <authorList>
            <person name="Quirk P.G."/>
            <person name="Krulwich T.A."/>
        </authorList>
    </citation>
    <scope>NUCLEOTIDE SEQUENCE</scope>
</reference>
<organism evidence="11">
    <name type="scientific">Culicoides sonorensis</name>
    <name type="common">Biting midge</name>
    <dbReference type="NCBI Taxonomy" id="179676"/>
    <lineage>
        <taxon>Eukaryota</taxon>
        <taxon>Metazoa</taxon>
        <taxon>Ecdysozoa</taxon>
        <taxon>Arthropoda</taxon>
        <taxon>Hexapoda</taxon>
        <taxon>Insecta</taxon>
        <taxon>Pterygota</taxon>
        <taxon>Neoptera</taxon>
        <taxon>Endopterygota</taxon>
        <taxon>Diptera</taxon>
        <taxon>Nematocera</taxon>
        <taxon>Chironomoidea</taxon>
        <taxon>Ceratopogonidae</taxon>
        <taxon>Ceratopogoninae</taxon>
        <taxon>Culicoides</taxon>
        <taxon>Monoculicoides</taxon>
    </lineage>
</organism>
<evidence type="ECO:0000256" key="8">
    <source>
        <dbReference type="ARBA" id="ARBA00023180"/>
    </source>
</evidence>
<reference evidence="10" key="1">
    <citation type="submission" date="2018-04" db="EMBL/GenBank/DDBJ databases">
        <authorList>
            <person name="Go L.Y."/>
            <person name="Mitchell J.A."/>
        </authorList>
    </citation>
    <scope>NUCLEOTIDE SEQUENCE</scope>
    <source>
        <tissue evidence="10">Whole organism</tissue>
    </source>
</reference>
<name>A0A336MDR0_CULSO</name>
<evidence type="ECO:0000256" key="3">
    <source>
        <dbReference type="ARBA" id="ARBA00010532"/>
    </source>
</evidence>
<dbReference type="EMBL" id="UFQS01000932">
    <property type="protein sequence ID" value="SSX07826.1"/>
    <property type="molecule type" value="Genomic_DNA"/>
</dbReference>
<evidence type="ECO:0000256" key="9">
    <source>
        <dbReference type="SAM" id="Phobius"/>
    </source>
</evidence>